<dbReference type="PANTHER" id="PTHR15288">
    <property type="entry name" value="DENN DOMAIN-CONTAINING PROTEIN 2"/>
    <property type="match status" value="1"/>
</dbReference>
<evidence type="ECO:0000313" key="4">
    <source>
        <dbReference type="Proteomes" id="UP001630127"/>
    </source>
</evidence>
<gene>
    <name evidence="3" type="ORF">ACH5RR_003996</name>
</gene>
<organism evidence="3 4">
    <name type="scientific">Cinchona calisaya</name>
    <dbReference type="NCBI Taxonomy" id="153742"/>
    <lineage>
        <taxon>Eukaryota</taxon>
        <taxon>Viridiplantae</taxon>
        <taxon>Streptophyta</taxon>
        <taxon>Embryophyta</taxon>
        <taxon>Tracheophyta</taxon>
        <taxon>Spermatophyta</taxon>
        <taxon>Magnoliopsida</taxon>
        <taxon>eudicotyledons</taxon>
        <taxon>Gunneridae</taxon>
        <taxon>Pentapetalae</taxon>
        <taxon>asterids</taxon>
        <taxon>lamiids</taxon>
        <taxon>Gentianales</taxon>
        <taxon>Rubiaceae</taxon>
        <taxon>Cinchonoideae</taxon>
        <taxon>Cinchoneae</taxon>
        <taxon>Cinchona</taxon>
    </lineage>
</organism>
<evidence type="ECO:0000256" key="1">
    <source>
        <dbReference type="SAM" id="MobiDB-lite"/>
    </source>
</evidence>
<reference evidence="3 4" key="1">
    <citation type="submission" date="2024-11" db="EMBL/GenBank/DDBJ databases">
        <title>A near-complete genome assembly of Cinchona calisaya.</title>
        <authorList>
            <person name="Lian D.C."/>
            <person name="Zhao X.W."/>
            <person name="Wei L."/>
        </authorList>
    </citation>
    <scope>NUCLEOTIDE SEQUENCE [LARGE SCALE GENOMIC DNA]</scope>
    <source>
        <tissue evidence="3">Nenye</tissue>
    </source>
</reference>
<dbReference type="InterPro" id="IPR001194">
    <property type="entry name" value="cDENN_dom"/>
</dbReference>
<evidence type="ECO:0000313" key="3">
    <source>
        <dbReference type="EMBL" id="KAL3535535.1"/>
    </source>
</evidence>
<dbReference type="InterPro" id="IPR005113">
    <property type="entry name" value="uDENN_dom"/>
</dbReference>
<feature type="non-terminal residue" evidence="3">
    <location>
        <position position="858"/>
    </location>
</feature>
<dbReference type="Gene3D" id="3.30.450.200">
    <property type="match status" value="1"/>
</dbReference>
<feature type="region of interest" description="Disordered" evidence="1">
    <location>
        <begin position="377"/>
        <end position="400"/>
    </location>
</feature>
<comment type="caution">
    <text evidence="3">The sequence shown here is derived from an EMBL/GenBank/DDBJ whole genome shotgun (WGS) entry which is preliminary data.</text>
</comment>
<dbReference type="InterPro" id="IPR043153">
    <property type="entry name" value="DENN_C"/>
</dbReference>
<protein>
    <recommendedName>
        <fullName evidence="2">UDENN domain-containing protein</fullName>
    </recommendedName>
</protein>
<dbReference type="EMBL" id="JBJUIK010000002">
    <property type="protein sequence ID" value="KAL3535535.1"/>
    <property type="molecule type" value="Genomic_DNA"/>
</dbReference>
<sequence length="858" mass="95381">MPLFSSRSIRVQISTFMVNSGRGSQLTCYFDDRVRSNIVIEFNLGSRTVGRGVAKDQRRDIGLQMQNNEDSGSPSWGASLFMQTTEDVAKAVAAAAAAAVAARSPSPSVVYSSKDDSGSQLQKLQNQVSRLLKGLSSPPEVKRGPYNPEILTSQKRQWASFQLQSLDHKVWKEPTRLFESMVVVGLHPNCDIQALQKLYFGRKSEDSGRFRRALNGQHQSRIEPNLEPQVLFVYPPDKQLPLKYKDLLSFCFPEGVEVHAVERTPSMSELNEILLGQEHLKQSDLSFVFRLQVADDSTLYGCCVLAEEIVQKPSGLISMISDGQPCHFGLSRHILTTKRCYCILSRLPFYELHFGVFNSIFTEERLERLTRHIGDLDLESPVGGDKEDSSDEESGSISLEDRAQGMLNGTVESSESSLSDSLSGRVIDDGSHLEHQISETGIFTSKRSSDGTAVVPLDPDVEKCHAKAETIVRSQISEVCDASVDDFVTNKQSLERRLPGVVLPLLRYQQYESSESTSSFQGSPGEGRHFRSDTDVVEMEEPSFSGQADSSEHNDILEWAKANNHGSLQIICEYYRLSCPSRGSTIKFHPLDHLHPLVYHRIDETVLQVAGSTVDLKSCATNLELAKAHCALMAEEEANSLSVWAVACLCGSLRLEHVLTLFAGALLEKQIAVVCSNLGILSASVLSVIPIIRPFHWQSLLMPVLPNDMLDFLDAPVPYIVGVKNKTTEVQSKLLNVILVDVNKNQVKSPSIPTLPQYRELYSSLSPYHAKLVGESYMGRKRPIYECTDVQVEAAKGFLTVLRAYLDSLCSNLRSHTITNVQSNDDKVSLLLKESFLESFPGRDRSFMKLFVDTQLFS</sequence>
<dbReference type="AlphaFoldDB" id="A0ABD3AWN4"/>
<dbReference type="InterPro" id="IPR037516">
    <property type="entry name" value="Tripartite_DENN"/>
</dbReference>
<dbReference type="Proteomes" id="UP001630127">
    <property type="component" value="Unassembled WGS sequence"/>
</dbReference>
<name>A0ABD3AWN4_9GENT</name>
<evidence type="ECO:0000259" key="2">
    <source>
        <dbReference type="PROSITE" id="PS50211"/>
    </source>
</evidence>
<dbReference type="Gene3D" id="3.40.50.11500">
    <property type="match status" value="1"/>
</dbReference>
<dbReference type="Pfam" id="PF02141">
    <property type="entry name" value="DENN"/>
    <property type="match status" value="1"/>
</dbReference>
<keyword evidence="4" id="KW-1185">Reference proteome</keyword>
<dbReference type="PANTHER" id="PTHR15288:SF4">
    <property type="entry name" value="OS02G0777100 PROTEIN"/>
    <property type="match status" value="1"/>
</dbReference>
<dbReference type="PROSITE" id="PS50211">
    <property type="entry name" value="DENN"/>
    <property type="match status" value="1"/>
</dbReference>
<accession>A0ABD3AWN4</accession>
<dbReference type="Pfam" id="PF03456">
    <property type="entry name" value="uDENN"/>
    <property type="match status" value="1"/>
</dbReference>
<dbReference type="SMART" id="SM00799">
    <property type="entry name" value="DENN"/>
    <property type="match status" value="1"/>
</dbReference>
<dbReference type="InterPro" id="IPR051942">
    <property type="entry name" value="DENN_domain_containing_2"/>
</dbReference>
<proteinExistence type="predicted"/>
<dbReference type="SMART" id="SM00800">
    <property type="entry name" value="uDENN"/>
    <property type="match status" value="1"/>
</dbReference>
<feature type="domain" description="UDENN" evidence="2">
    <location>
        <begin position="457"/>
        <end position="858"/>
    </location>
</feature>